<dbReference type="Proteomes" id="UP000471633">
    <property type="component" value="Unassembled WGS sequence"/>
</dbReference>
<comment type="subcellular location">
    <subcellularLocation>
        <location evidence="1">Nucleus</location>
    </subcellularLocation>
</comment>
<organism evidence="8 9">
    <name type="scientific">Schistosoma haematobium</name>
    <name type="common">Blood fluke</name>
    <dbReference type="NCBI Taxonomy" id="6185"/>
    <lineage>
        <taxon>Eukaryota</taxon>
        <taxon>Metazoa</taxon>
        <taxon>Spiralia</taxon>
        <taxon>Lophotrochozoa</taxon>
        <taxon>Platyhelminthes</taxon>
        <taxon>Trematoda</taxon>
        <taxon>Digenea</taxon>
        <taxon>Strigeidida</taxon>
        <taxon>Schistosomatoidea</taxon>
        <taxon>Schistosomatidae</taxon>
        <taxon>Schistosoma</taxon>
    </lineage>
</organism>
<proteinExistence type="inferred from homology"/>
<dbReference type="InterPro" id="IPR012337">
    <property type="entry name" value="RNaseH-like_sf"/>
</dbReference>
<evidence type="ECO:0000259" key="7">
    <source>
        <dbReference type="SMART" id="SM00479"/>
    </source>
</evidence>
<dbReference type="InterPro" id="IPR013520">
    <property type="entry name" value="Ribonucl_H"/>
</dbReference>
<evidence type="ECO:0000256" key="1">
    <source>
        <dbReference type="ARBA" id="ARBA00004123"/>
    </source>
</evidence>
<reference evidence="8" key="3">
    <citation type="submission" date="2021-06" db="EMBL/GenBank/DDBJ databases">
        <title>Chromosome-level genome assembly for S. haematobium.</title>
        <authorList>
            <person name="Stroehlein A.J."/>
        </authorList>
    </citation>
    <scope>NUCLEOTIDE SEQUENCE</scope>
</reference>
<sequence>MVYTTGGCELARITIINPKLQVILDEFVCPDNPIIDCNSRFSGLKLEDIEQAKYHITDIQAKLLHLFDSDTILIGHSLESDLTALKLIHKKIVDTSIVFPHRLGLPKKRALRNLVSEILQQIIQQDGK</sequence>
<evidence type="ECO:0000256" key="6">
    <source>
        <dbReference type="ARBA" id="ARBA00023242"/>
    </source>
</evidence>
<evidence type="ECO:0000256" key="2">
    <source>
        <dbReference type="ARBA" id="ARBA00006357"/>
    </source>
</evidence>
<dbReference type="EMBL" id="AMPZ03000002">
    <property type="protein sequence ID" value="KAH9592389.1"/>
    <property type="molecule type" value="Genomic_DNA"/>
</dbReference>
<name>A0A922LSH1_SCHHA</name>
<dbReference type="RefSeq" id="XP_051072395.1">
    <property type="nucleotide sequence ID" value="XM_051212239.1"/>
</dbReference>
<evidence type="ECO:0000256" key="5">
    <source>
        <dbReference type="ARBA" id="ARBA00022839"/>
    </source>
</evidence>
<dbReference type="GO" id="GO:0005634">
    <property type="term" value="C:nucleus"/>
    <property type="evidence" value="ECO:0007669"/>
    <property type="project" value="UniProtKB-SubCell"/>
</dbReference>
<keyword evidence="5 8" id="KW-0269">Exonuclease</keyword>
<keyword evidence="4" id="KW-0378">Hydrolase</keyword>
<dbReference type="AlphaFoldDB" id="A0A922LSH1"/>
<evidence type="ECO:0000256" key="3">
    <source>
        <dbReference type="ARBA" id="ARBA00022722"/>
    </source>
</evidence>
<evidence type="ECO:0000313" key="9">
    <source>
        <dbReference type="Proteomes" id="UP000471633"/>
    </source>
</evidence>
<evidence type="ECO:0000313" key="8">
    <source>
        <dbReference type="EMBL" id="KAH9592389.1"/>
    </source>
</evidence>
<keyword evidence="6" id="KW-0539">Nucleus</keyword>
<comment type="caution">
    <text evidence="8">The sequence shown here is derived from an EMBL/GenBank/DDBJ whole genome shotgun (WGS) entry which is preliminary data.</text>
</comment>
<dbReference type="InterPro" id="IPR036397">
    <property type="entry name" value="RNaseH_sf"/>
</dbReference>
<protein>
    <submittedName>
        <fullName evidence="8">RNA exonuclease 1, variant 2</fullName>
    </submittedName>
</protein>
<dbReference type="GO" id="GO:0003676">
    <property type="term" value="F:nucleic acid binding"/>
    <property type="evidence" value="ECO:0007669"/>
    <property type="project" value="InterPro"/>
</dbReference>
<dbReference type="Gene3D" id="3.30.420.10">
    <property type="entry name" value="Ribonuclease H-like superfamily/Ribonuclease H"/>
    <property type="match status" value="1"/>
</dbReference>
<dbReference type="InterPro" id="IPR047021">
    <property type="entry name" value="REXO1/3/4-like"/>
</dbReference>
<comment type="similarity">
    <text evidence="2">Belongs to the REXO1/REXO3 family.</text>
</comment>
<dbReference type="GeneID" id="24594222"/>
<dbReference type="PANTHER" id="PTHR12801:SF115">
    <property type="entry name" value="FI18136P1-RELATED"/>
    <property type="match status" value="1"/>
</dbReference>
<dbReference type="InterPro" id="IPR034922">
    <property type="entry name" value="REX1-like_exo"/>
</dbReference>
<dbReference type="PANTHER" id="PTHR12801">
    <property type="entry name" value="RNA EXONUCLEASE REXO1 / RECO3 FAMILY MEMBER-RELATED"/>
    <property type="match status" value="1"/>
</dbReference>
<keyword evidence="3" id="KW-0540">Nuclease</keyword>
<evidence type="ECO:0000256" key="4">
    <source>
        <dbReference type="ARBA" id="ARBA00022801"/>
    </source>
</evidence>
<reference evidence="8" key="4">
    <citation type="journal article" date="2022" name="PLoS Pathog.">
        <title>Chromosome-level genome of Schistosoma haematobium underpins genome-wide explorations of molecular variation.</title>
        <authorList>
            <person name="Stroehlein A.J."/>
            <person name="Korhonen P.K."/>
            <person name="Lee V.V."/>
            <person name="Ralph S.A."/>
            <person name="Mentink-Kane M."/>
            <person name="You H."/>
            <person name="McManus D.P."/>
            <person name="Tchuente L.T."/>
            <person name="Stothard J.R."/>
            <person name="Kaur P."/>
            <person name="Dudchenko O."/>
            <person name="Aiden E.L."/>
            <person name="Yang B."/>
            <person name="Yang H."/>
            <person name="Emery A.M."/>
            <person name="Webster B.L."/>
            <person name="Brindley P.J."/>
            <person name="Rollinson D."/>
            <person name="Chang B.C.H."/>
            <person name="Gasser R.B."/>
            <person name="Young N.D."/>
        </authorList>
    </citation>
    <scope>NUCLEOTIDE SEQUENCE</scope>
</reference>
<dbReference type="CDD" id="cd06145">
    <property type="entry name" value="REX1_like"/>
    <property type="match status" value="1"/>
</dbReference>
<reference evidence="8" key="2">
    <citation type="journal article" date="2019" name="Gigascience">
        <title>High-quality Schistosoma haematobium genome achieved by single-molecule and long-range sequencing.</title>
        <authorList>
            <person name="Stroehlein A.J."/>
            <person name="Korhonen P.K."/>
            <person name="Chong T.M."/>
            <person name="Lim Y.L."/>
            <person name="Chan K.G."/>
            <person name="Webster B."/>
            <person name="Rollinson D."/>
            <person name="Brindley P.J."/>
            <person name="Gasser R.B."/>
            <person name="Young N.D."/>
        </authorList>
    </citation>
    <scope>NUCLEOTIDE SEQUENCE</scope>
</reference>
<keyword evidence="9" id="KW-1185">Reference proteome</keyword>
<dbReference type="SUPFAM" id="SSF53098">
    <property type="entry name" value="Ribonuclease H-like"/>
    <property type="match status" value="1"/>
</dbReference>
<accession>A0A922LSH1</accession>
<feature type="domain" description="Exonuclease" evidence="7">
    <location>
        <begin position="1"/>
        <end position="128"/>
    </location>
</feature>
<dbReference type="CTD" id="24594222"/>
<dbReference type="GO" id="GO:0004527">
    <property type="term" value="F:exonuclease activity"/>
    <property type="evidence" value="ECO:0007669"/>
    <property type="project" value="UniProtKB-KW"/>
</dbReference>
<reference evidence="8" key="1">
    <citation type="journal article" date="2012" name="Nat. Genet.">
        <title>Whole-genome sequence of Schistosoma haematobium.</title>
        <authorList>
            <person name="Young N.D."/>
            <person name="Jex A.R."/>
            <person name="Li B."/>
            <person name="Liu S."/>
            <person name="Yang L."/>
            <person name="Xiong Z."/>
            <person name="Li Y."/>
            <person name="Cantacessi C."/>
            <person name="Hall R.S."/>
            <person name="Xu X."/>
            <person name="Chen F."/>
            <person name="Wu X."/>
            <person name="Zerlotini A."/>
            <person name="Oliveira G."/>
            <person name="Hofmann A."/>
            <person name="Zhang G."/>
            <person name="Fang X."/>
            <person name="Kang Y."/>
            <person name="Campbell B.E."/>
            <person name="Loukas A."/>
            <person name="Ranganathan S."/>
            <person name="Rollinson D."/>
            <person name="Rinaldi G."/>
            <person name="Brindley P.J."/>
            <person name="Yang H."/>
            <person name="Wang J."/>
            <person name="Wang J."/>
            <person name="Gasser R.B."/>
        </authorList>
    </citation>
    <scope>NUCLEOTIDE SEQUENCE</scope>
</reference>
<dbReference type="SMART" id="SM00479">
    <property type="entry name" value="EXOIII"/>
    <property type="match status" value="1"/>
</dbReference>
<gene>
    <name evidence="8" type="primary">REXO1_1</name>
    <name evidence="8" type="ORF">MS3_00004337</name>
</gene>